<keyword evidence="7" id="KW-0012">Acyltransferase</keyword>
<dbReference type="InterPro" id="IPR002505">
    <property type="entry name" value="PTA_PTB"/>
</dbReference>
<sequence length="358" mass="38648">MIIYSYKYYKYSFYDNSFGIMKGEEFMSFLEQIIERAKSDVKTIVLPESTDLRVIKAASMIVKKGIAKVVLIGNEKEIKSLAGDIDLEGVMIEDSLNSEKLEDYANTLYELRKSKGMTIEAARETIKDPLYYGVMMVKKGEADGMVAGAVNSTANTLRPALQILKTAPGTKLVSSFFVMVVPNCEYGHNGTFVYADCGLVENPDADQLSEIAISASKSFEMLVGAKPQVAMLSYSSYGSAKSELTEKVIKATQLAKEKAPHLAIDGELQVDAAIVPEVAKSKAKGSSVAGKANVLIFPDLDAGNIAYKLTQRLAKAEAYGPITQGLARPVNELSRGCSAEDIVGVAAITAVQAQYVKA</sequence>
<evidence type="ECO:0000256" key="3">
    <source>
        <dbReference type="ARBA" id="ARBA00005656"/>
    </source>
</evidence>
<dbReference type="Gene3D" id="3.40.50.10950">
    <property type="match status" value="1"/>
</dbReference>
<dbReference type="Pfam" id="PF01515">
    <property type="entry name" value="PTA_PTB"/>
    <property type="match status" value="1"/>
</dbReference>
<evidence type="ECO:0000313" key="11">
    <source>
        <dbReference type="Proteomes" id="UP000223596"/>
    </source>
</evidence>
<evidence type="ECO:0000256" key="5">
    <source>
        <dbReference type="ARBA" id="ARBA00021528"/>
    </source>
</evidence>
<dbReference type="SUPFAM" id="SSF53659">
    <property type="entry name" value="Isocitrate/Isopropylmalate dehydrogenase-like"/>
    <property type="match status" value="1"/>
</dbReference>
<dbReference type="AlphaFoldDB" id="A0AB36TG01"/>
<name>A0AB36TG01_ACETH</name>
<dbReference type="PANTHER" id="PTHR43356:SF3">
    <property type="entry name" value="PHOSPHATE ACETYLTRANSFERASE"/>
    <property type="match status" value="1"/>
</dbReference>
<dbReference type="PIRSF" id="PIRSF000428">
    <property type="entry name" value="P_Ac_trans"/>
    <property type="match status" value="1"/>
</dbReference>
<dbReference type="Proteomes" id="UP000223596">
    <property type="component" value="Unassembled WGS sequence"/>
</dbReference>
<comment type="pathway">
    <text evidence="2">Metabolic intermediate biosynthesis; acetyl-CoA biosynthesis; acetyl-CoA from acetate: step 2/2.</text>
</comment>
<organism evidence="10 11">
    <name type="scientific">Acetivibrio thermocellus AD2</name>
    <dbReference type="NCBI Taxonomy" id="1138384"/>
    <lineage>
        <taxon>Bacteria</taxon>
        <taxon>Bacillati</taxon>
        <taxon>Bacillota</taxon>
        <taxon>Clostridia</taxon>
        <taxon>Eubacteriales</taxon>
        <taxon>Oscillospiraceae</taxon>
        <taxon>Acetivibrio</taxon>
    </lineage>
</organism>
<reference evidence="10 11" key="1">
    <citation type="submission" date="2017-09" db="EMBL/GenBank/DDBJ databases">
        <title>Evaluation of Pacific Biosciences Sequencing Technology to Finishing C. thermocellum Genome Sequences.</title>
        <authorList>
            <person name="Brown S."/>
        </authorList>
    </citation>
    <scope>NUCLEOTIDE SEQUENCE [LARGE SCALE GENOMIC DNA]</scope>
    <source>
        <strain evidence="10 11">AD2</strain>
    </source>
</reference>
<dbReference type="NCBIfam" id="NF007233">
    <property type="entry name" value="PRK09653.1"/>
    <property type="match status" value="1"/>
</dbReference>
<accession>A0AB36TG01</accession>
<dbReference type="NCBIfam" id="TIGR00651">
    <property type="entry name" value="pta"/>
    <property type="match status" value="1"/>
</dbReference>
<evidence type="ECO:0000313" key="10">
    <source>
        <dbReference type="EMBL" id="PFH02465.1"/>
    </source>
</evidence>
<dbReference type="Gene3D" id="3.40.50.10750">
    <property type="entry name" value="Isocitrate/Isopropylmalate dehydrogenase-like"/>
    <property type="match status" value="1"/>
</dbReference>
<dbReference type="InterPro" id="IPR042112">
    <property type="entry name" value="P_AcTrfase_dom2"/>
</dbReference>
<evidence type="ECO:0000256" key="1">
    <source>
        <dbReference type="ARBA" id="ARBA00000705"/>
    </source>
</evidence>
<dbReference type="GO" id="GO:0008959">
    <property type="term" value="F:phosphate acetyltransferase activity"/>
    <property type="evidence" value="ECO:0007669"/>
    <property type="project" value="UniProtKB-EC"/>
</dbReference>
<dbReference type="PANTHER" id="PTHR43356">
    <property type="entry name" value="PHOSPHATE ACETYLTRANSFERASE"/>
    <property type="match status" value="1"/>
</dbReference>
<comment type="similarity">
    <text evidence="3">Belongs to the phosphate acetyltransferase and butyryltransferase family.</text>
</comment>
<gene>
    <name evidence="10" type="ORF">M972_111243</name>
</gene>
<keyword evidence="6" id="KW-0808">Transferase</keyword>
<protein>
    <recommendedName>
        <fullName evidence="5">Phosphate acetyltransferase</fullName>
        <ecNumber evidence="4">2.3.1.8</ecNumber>
    </recommendedName>
    <alternativeName>
        <fullName evidence="8">Phosphotransacetylase</fullName>
    </alternativeName>
</protein>
<dbReference type="EMBL" id="PDBW01000001">
    <property type="protein sequence ID" value="PFH02465.1"/>
    <property type="molecule type" value="Genomic_DNA"/>
</dbReference>
<evidence type="ECO:0000256" key="6">
    <source>
        <dbReference type="ARBA" id="ARBA00022679"/>
    </source>
</evidence>
<dbReference type="InterPro" id="IPR004614">
    <property type="entry name" value="P_AcTrfase"/>
</dbReference>
<dbReference type="InterPro" id="IPR012147">
    <property type="entry name" value="P_Ac_Bu_trans"/>
</dbReference>
<dbReference type="EC" id="2.3.1.8" evidence="4"/>
<evidence type="ECO:0000256" key="7">
    <source>
        <dbReference type="ARBA" id="ARBA00023315"/>
    </source>
</evidence>
<dbReference type="InterPro" id="IPR050500">
    <property type="entry name" value="Phos_Acetyltrans/Butyryltrans"/>
</dbReference>
<dbReference type="InterPro" id="IPR042113">
    <property type="entry name" value="P_AcTrfase_dom1"/>
</dbReference>
<feature type="domain" description="Phosphate acetyl/butaryl transferase" evidence="9">
    <location>
        <begin position="28"/>
        <end position="350"/>
    </location>
</feature>
<comment type="catalytic activity">
    <reaction evidence="1">
        <text>acetyl-CoA + phosphate = acetyl phosphate + CoA</text>
        <dbReference type="Rhea" id="RHEA:19521"/>
        <dbReference type="ChEBI" id="CHEBI:22191"/>
        <dbReference type="ChEBI" id="CHEBI:43474"/>
        <dbReference type="ChEBI" id="CHEBI:57287"/>
        <dbReference type="ChEBI" id="CHEBI:57288"/>
        <dbReference type="EC" id="2.3.1.8"/>
    </reaction>
</comment>
<evidence type="ECO:0000256" key="8">
    <source>
        <dbReference type="ARBA" id="ARBA00031108"/>
    </source>
</evidence>
<evidence type="ECO:0000256" key="4">
    <source>
        <dbReference type="ARBA" id="ARBA00012707"/>
    </source>
</evidence>
<proteinExistence type="inferred from homology"/>
<comment type="caution">
    <text evidence="10">The sequence shown here is derived from an EMBL/GenBank/DDBJ whole genome shotgun (WGS) entry which is preliminary data.</text>
</comment>
<evidence type="ECO:0000259" key="9">
    <source>
        <dbReference type="Pfam" id="PF01515"/>
    </source>
</evidence>
<evidence type="ECO:0000256" key="2">
    <source>
        <dbReference type="ARBA" id="ARBA00004989"/>
    </source>
</evidence>